<reference evidence="2" key="1">
    <citation type="journal article" date="2020" name="Nature">
        <title>Giant virus diversity and host interactions through global metagenomics.</title>
        <authorList>
            <person name="Schulz F."/>
            <person name="Roux S."/>
            <person name="Paez-Espino D."/>
            <person name="Jungbluth S."/>
            <person name="Walsh D.A."/>
            <person name="Denef V.J."/>
            <person name="McMahon K.D."/>
            <person name="Konstantinidis K.T."/>
            <person name="Eloe-Fadrosh E.A."/>
            <person name="Kyrpides N.C."/>
            <person name="Woyke T."/>
        </authorList>
    </citation>
    <scope>NUCLEOTIDE SEQUENCE</scope>
    <source>
        <strain evidence="2">GVMAG-S-1062768-28</strain>
    </source>
</reference>
<sequence length="443" mass="49312">MVLNNNVSTRKFVMKPNPAGTFKDIEPNFGIIKGLHLEYLEFASKIKKNAPVIPEPSYSGKLFDEPKYVPVPPTVGIAIQADEKTSPSSGTHRKGIYDDRRETPHRDENNDRSKRSYDDSYSSSSSSTNTQENKFFDQFGATPDKKGASTKGMSSKGPTSKKGTSAHLKETPLSNNGDDSQGSRKSRDSEKSSRHSRDEESHNNNHRQQQKSSKYIPVLPPVEAEPPPLTEDEQYLEDELERRENIRNLRKLKVAKNIDVGDVPDDLDLQTSRILVKAANKQVNVEQSVSLNRFALVGTFFGIDQGCGMFTDKMKGYFTYQMEIMKVYDDYLEAIGETNLSQIFQQLDPSLQLGGIVGLTTAGFFLFQNFIGEDKVKGAKLIQSLFPGNSKVIEEMTQASKKIKEEKRGEGKKAKSSGDKTSGKKAKKRGPTFTAADIGNMEN</sequence>
<dbReference type="AlphaFoldDB" id="A0A6C0JS76"/>
<name>A0A6C0JS76_9ZZZZ</name>
<evidence type="ECO:0000256" key="1">
    <source>
        <dbReference type="SAM" id="MobiDB-lite"/>
    </source>
</evidence>
<accession>A0A6C0JS76</accession>
<feature type="compositionally biased region" description="Basic and acidic residues" evidence="1">
    <location>
        <begin position="181"/>
        <end position="203"/>
    </location>
</feature>
<evidence type="ECO:0000313" key="2">
    <source>
        <dbReference type="EMBL" id="QHU08223.1"/>
    </source>
</evidence>
<organism evidence="2">
    <name type="scientific">viral metagenome</name>
    <dbReference type="NCBI Taxonomy" id="1070528"/>
    <lineage>
        <taxon>unclassified sequences</taxon>
        <taxon>metagenomes</taxon>
        <taxon>organismal metagenomes</taxon>
    </lineage>
</organism>
<proteinExistence type="predicted"/>
<feature type="compositionally biased region" description="Low complexity" evidence="1">
    <location>
        <begin position="149"/>
        <end position="165"/>
    </location>
</feature>
<dbReference type="EMBL" id="MN740695">
    <property type="protein sequence ID" value="QHU08223.1"/>
    <property type="molecule type" value="Genomic_DNA"/>
</dbReference>
<feature type="region of interest" description="Disordered" evidence="1">
    <location>
        <begin position="78"/>
        <end position="232"/>
    </location>
</feature>
<feature type="region of interest" description="Disordered" evidence="1">
    <location>
        <begin position="397"/>
        <end position="443"/>
    </location>
</feature>
<feature type="compositionally biased region" description="Pro residues" evidence="1">
    <location>
        <begin position="218"/>
        <end position="229"/>
    </location>
</feature>
<protein>
    <submittedName>
        <fullName evidence="2">Uncharacterized protein</fullName>
    </submittedName>
</protein>
<feature type="compositionally biased region" description="Basic and acidic residues" evidence="1">
    <location>
        <begin position="95"/>
        <end position="118"/>
    </location>
</feature>
<feature type="compositionally biased region" description="Basic and acidic residues" evidence="1">
    <location>
        <begin position="402"/>
        <end position="422"/>
    </location>
</feature>